<dbReference type="SMART" id="SM00715">
    <property type="entry name" value="LA"/>
    <property type="match status" value="1"/>
</dbReference>
<comment type="caution">
    <text evidence="5">The sequence shown here is derived from an EMBL/GenBank/DDBJ whole genome shotgun (WGS) entry which is preliminary data.</text>
</comment>
<feature type="compositionally biased region" description="Pro residues" evidence="3">
    <location>
        <begin position="1"/>
        <end position="14"/>
    </location>
</feature>
<feature type="compositionally biased region" description="Low complexity" evidence="3">
    <location>
        <begin position="62"/>
        <end position="71"/>
    </location>
</feature>
<organism evidence="5 6">
    <name type="scientific">Carex littledalei</name>
    <dbReference type="NCBI Taxonomy" id="544730"/>
    <lineage>
        <taxon>Eukaryota</taxon>
        <taxon>Viridiplantae</taxon>
        <taxon>Streptophyta</taxon>
        <taxon>Embryophyta</taxon>
        <taxon>Tracheophyta</taxon>
        <taxon>Spermatophyta</taxon>
        <taxon>Magnoliopsida</taxon>
        <taxon>Liliopsida</taxon>
        <taxon>Poales</taxon>
        <taxon>Cyperaceae</taxon>
        <taxon>Cyperoideae</taxon>
        <taxon>Cariceae</taxon>
        <taxon>Carex</taxon>
        <taxon>Carex subgen. Euthyceras</taxon>
    </lineage>
</organism>
<evidence type="ECO:0000256" key="2">
    <source>
        <dbReference type="PROSITE-ProRule" id="PRU00332"/>
    </source>
</evidence>
<feature type="compositionally biased region" description="Polar residues" evidence="3">
    <location>
        <begin position="77"/>
        <end position="103"/>
    </location>
</feature>
<feature type="compositionally biased region" description="Low complexity" evidence="3">
    <location>
        <begin position="15"/>
        <end position="24"/>
    </location>
</feature>
<dbReference type="EMBL" id="SWLB01000008">
    <property type="protein sequence ID" value="KAF3335210.1"/>
    <property type="molecule type" value="Genomic_DNA"/>
</dbReference>
<dbReference type="PROSITE" id="PS50961">
    <property type="entry name" value="HTH_LA"/>
    <property type="match status" value="1"/>
</dbReference>
<sequence>MDPVPDPPTSPPPLEVSSSVKKPVWNIPSNGSIEVKPPVIDESSWPALSESAKSPLKPSDGSTATSVAAPSSPSPSKPQFANQNPNSPTNSKKSTRRNINFSPNGPIPTMPPQSTPNSDTDKAATDSWDAHTQVRQGNRENTPRGGRGYNGNRRGGNGNRGGVHHGGGRGRNGGGFEGQYRNLGSREMNGPPPPPPPHGFAVPPYVRPPPPPPLPGAVPAPFIPSPGVRPPFGAPMFPEMPPSPVYYVPPGAAPFVPHPVGPTPVFFPPPVDPQRAALVKQIDYYFSPDNLCKDTWLRGQMDEQGWVPISLIAGFNKVRHITTNIPFILETMRLSALVEVQGDMIRKRGDWMTWILPPETPVTPSQSTQHSTDNLTAQFQTVSLASSSNQSGVTRSDESGSDIKSAVEEYLEILDCCNGLLLVKASNKKSPFECDINVYNPVTRTLFTLCSHKKGNDKLVFSLAFDPRVFHQFHIIRFTKKGTFNCLNILSFERGKCKHRKNLASHVRINYGSKGTFVDRRVHRLTTQNEILSVDPNNCSYQVIHLPNLENRVLIEIGQSRGVLRCLSMRSDEMLFIWVLESYTRQEWTLMYQLRHDIFYPVPMPIYRIRYHFAFHPEKDVLFMPMGEKNFVSLDLSTGKGDKLDSLGNNGEYFCWIYTPCYLFLIIILY</sequence>
<dbReference type="OrthoDB" id="340227at2759"/>
<dbReference type="InterPro" id="IPR006630">
    <property type="entry name" value="La_HTH"/>
</dbReference>
<feature type="region of interest" description="Disordered" evidence="3">
    <location>
        <begin position="1"/>
        <end position="201"/>
    </location>
</feature>
<dbReference type="CDD" id="cd07323">
    <property type="entry name" value="LAM"/>
    <property type="match status" value="1"/>
</dbReference>
<evidence type="ECO:0000313" key="6">
    <source>
        <dbReference type="Proteomes" id="UP000623129"/>
    </source>
</evidence>
<dbReference type="GO" id="GO:0005737">
    <property type="term" value="C:cytoplasm"/>
    <property type="evidence" value="ECO:0007669"/>
    <property type="project" value="UniProtKB-ARBA"/>
</dbReference>
<dbReference type="SUPFAM" id="SSF46785">
    <property type="entry name" value="Winged helix' DNA-binding domain"/>
    <property type="match status" value="1"/>
</dbReference>
<feature type="compositionally biased region" description="Gly residues" evidence="3">
    <location>
        <begin position="145"/>
        <end position="161"/>
    </location>
</feature>
<feature type="compositionally biased region" description="Pro residues" evidence="3">
    <location>
        <begin position="105"/>
        <end position="114"/>
    </location>
</feature>
<accession>A0A833QV18</accession>
<evidence type="ECO:0000259" key="4">
    <source>
        <dbReference type="PROSITE" id="PS50961"/>
    </source>
</evidence>
<dbReference type="GO" id="GO:0003723">
    <property type="term" value="F:RNA binding"/>
    <property type="evidence" value="ECO:0007669"/>
    <property type="project" value="UniProtKB-UniRule"/>
</dbReference>
<dbReference type="PANTHER" id="PTHR22792:SF132">
    <property type="entry name" value="LA-RELATED PROTEIN 1"/>
    <property type="match status" value="1"/>
</dbReference>
<dbReference type="InterPro" id="IPR045180">
    <property type="entry name" value="La_dom_prot"/>
</dbReference>
<reference evidence="5" key="1">
    <citation type="submission" date="2020-01" db="EMBL/GenBank/DDBJ databases">
        <title>Genome sequence of Kobresia littledalei, the first chromosome-level genome in the family Cyperaceae.</title>
        <authorList>
            <person name="Qu G."/>
        </authorList>
    </citation>
    <scope>NUCLEOTIDE SEQUENCE</scope>
    <source>
        <strain evidence="5">C.B.Clarke</strain>
        <tissue evidence="5">Leaf</tissue>
    </source>
</reference>
<name>A0A833QV18_9POAL</name>
<dbReference type="InterPro" id="IPR036390">
    <property type="entry name" value="WH_DNA-bd_sf"/>
</dbReference>
<evidence type="ECO:0000256" key="1">
    <source>
        <dbReference type="ARBA" id="ARBA00022884"/>
    </source>
</evidence>
<proteinExistence type="predicted"/>
<dbReference type="InterPro" id="IPR036388">
    <property type="entry name" value="WH-like_DNA-bd_sf"/>
</dbReference>
<feature type="domain" description="HTH La-type RNA-binding" evidence="4">
    <location>
        <begin position="268"/>
        <end position="357"/>
    </location>
</feature>
<gene>
    <name evidence="5" type="ORF">FCM35_KLT19717</name>
</gene>
<dbReference type="PANTHER" id="PTHR22792">
    <property type="entry name" value="LUPUS LA PROTEIN-RELATED"/>
    <property type="match status" value="1"/>
</dbReference>
<keyword evidence="6" id="KW-1185">Reference proteome</keyword>
<dbReference type="Proteomes" id="UP000623129">
    <property type="component" value="Unassembled WGS sequence"/>
</dbReference>
<dbReference type="Gene3D" id="1.10.10.10">
    <property type="entry name" value="Winged helix-like DNA-binding domain superfamily/Winged helix DNA-binding domain"/>
    <property type="match status" value="1"/>
</dbReference>
<dbReference type="Pfam" id="PF08268">
    <property type="entry name" value="FBA_3"/>
    <property type="match status" value="1"/>
</dbReference>
<evidence type="ECO:0000313" key="5">
    <source>
        <dbReference type="EMBL" id="KAF3335210.1"/>
    </source>
</evidence>
<evidence type="ECO:0000256" key="3">
    <source>
        <dbReference type="SAM" id="MobiDB-lite"/>
    </source>
</evidence>
<dbReference type="Pfam" id="PF05383">
    <property type="entry name" value="La"/>
    <property type="match status" value="1"/>
</dbReference>
<protein>
    <submittedName>
        <fullName evidence="5">La-related protein 1B-like protein</fullName>
    </submittedName>
</protein>
<keyword evidence="1 2" id="KW-0694">RNA-binding</keyword>
<dbReference type="AlphaFoldDB" id="A0A833QV18"/>
<dbReference type="InterPro" id="IPR013187">
    <property type="entry name" value="F-box-assoc_dom_typ3"/>
</dbReference>